<dbReference type="Pfam" id="PF25365">
    <property type="entry name" value="DUF7881_N"/>
    <property type="match status" value="1"/>
</dbReference>
<name>A0A0N1I7K0_LEPSE</name>
<dbReference type="Pfam" id="PF25363">
    <property type="entry name" value="DUF7881_C"/>
    <property type="match status" value="1"/>
</dbReference>
<dbReference type="AlphaFoldDB" id="A0A0N1I7K0"/>
<dbReference type="OMA" id="TADLFFC"/>
<evidence type="ECO:0000259" key="1">
    <source>
        <dbReference type="Pfam" id="PF25363"/>
    </source>
</evidence>
<dbReference type="VEuPathDB" id="TriTrypDB:Lsey_0022_0420"/>
<sequence length="264" mass="29536">MAFRFQQAAELLFTSQYLCQFDTTIKFTLIQDSRSSTLQASTVNVPPFSYTTVDFVDEPDRKDKMPATEPLKVSWAVNTAFFTNTLSCFDPQVPLAMEISDDLAYVLLYQRKADNASVQVAQIGVLHDLGPKLLIDHDVRELYIITDIRSFSDLIRSTCASGDDSCSIFLRRTSSRECELGVKASSVTSTLKILLDEERSTAKHLEGSARCDDLHEFSRLCVRMTKKSQDASLMVGFGSGGIALFRFAWATEDSRRTVNLFFAA</sequence>
<proteinExistence type="predicted"/>
<gene>
    <name evidence="3" type="ORF">ABL78_1397</name>
</gene>
<dbReference type="Proteomes" id="UP000038009">
    <property type="component" value="Unassembled WGS sequence"/>
</dbReference>
<dbReference type="InterPro" id="IPR059037">
    <property type="entry name" value="DUF7881_N"/>
</dbReference>
<feature type="domain" description="DUF7881" evidence="1">
    <location>
        <begin position="130"/>
        <end position="260"/>
    </location>
</feature>
<feature type="domain" description="DUF7881" evidence="2">
    <location>
        <begin position="2"/>
        <end position="129"/>
    </location>
</feature>
<dbReference type="EMBL" id="LJSK01000022">
    <property type="protein sequence ID" value="KPI89521.1"/>
    <property type="molecule type" value="Genomic_DNA"/>
</dbReference>
<organism evidence="3 4">
    <name type="scientific">Leptomonas seymouri</name>
    <dbReference type="NCBI Taxonomy" id="5684"/>
    <lineage>
        <taxon>Eukaryota</taxon>
        <taxon>Discoba</taxon>
        <taxon>Euglenozoa</taxon>
        <taxon>Kinetoplastea</taxon>
        <taxon>Metakinetoplastina</taxon>
        <taxon>Trypanosomatida</taxon>
        <taxon>Trypanosomatidae</taxon>
        <taxon>Leishmaniinae</taxon>
        <taxon>Leptomonas</taxon>
    </lineage>
</organism>
<dbReference type="OrthoDB" id="270316at2759"/>
<protein>
    <submittedName>
        <fullName evidence="3">Uncharacterized protein</fullName>
    </submittedName>
</protein>
<accession>A0A0N1I7K0</accession>
<keyword evidence="4" id="KW-1185">Reference proteome</keyword>
<evidence type="ECO:0000313" key="4">
    <source>
        <dbReference type="Proteomes" id="UP000038009"/>
    </source>
</evidence>
<reference evidence="3 4" key="1">
    <citation type="journal article" date="2015" name="PLoS Pathog.">
        <title>Leptomonas seymouri: Adaptations to the Dixenous Life Cycle Analyzed by Genome Sequencing, Transcriptome Profiling and Co-infection with Leishmania donovani.</title>
        <authorList>
            <person name="Kraeva N."/>
            <person name="Butenko A."/>
            <person name="Hlavacova J."/>
            <person name="Kostygov A."/>
            <person name="Myskova J."/>
            <person name="Grybchuk D."/>
            <person name="Lestinova T."/>
            <person name="Votypka J."/>
            <person name="Volf P."/>
            <person name="Opperdoes F."/>
            <person name="Flegontov P."/>
            <person name="Lukes J."/>
            <person name="Yurchenko V."/>
        </authorList>
    </citation>
    <scope>NUCLEOTIDE SEQUENCE [LARGE SCALE GENOMIC DNA]</scope>
    <source>
        <strain evidence="3 4">ATCC 30220</strain>
    </source>
</reference>
<evidence type="ECO:0000259" key="2">
    <source>
        <dbReference type="Pfam" id="PF25365"/>
    </source>
</evidence>
<comment type="caution">
    <text evidence="3">The sequence shown here is derived from an EMBL/GenBank/DDBJ whole genome shotgun (WGS) entry which is preliminary data.</text>
</comment>
<evidence type="ECO:0000313" key="3">
    <source>
        <dbReference type="EMBL" id="KPI89521.1"/>
    </source>
</evidence>
<dbReference type="InterPro" id="IPR059038">
    <property type="entry name" value="DUF7881_C"/>
</dbReference>